<proteinExistence type="inferred from homology"/>
<evidence type="ECO:0000256" key="5">
    <source>
        <dbReference type="ARBA" id="ARBA00023274"/>
    </source>
</evidence>
<evidence type="ECO:0000256" key="6">
    <source>
        <dbReference type="ARBA" id="ARBA00024998"/>
    </source>
</evidence>
<evidence type="ECO:0000256" key="3">
    <source>
        <dbReference type="ARBA" id="ARBA00022884"/>
    </source>
</evidence>
<keyword evidence="2 8" id="KW-0699">rRNA-binding</keyword>
<comment type="similarity">
    <text evidence="1 8 9">Belongs to the universal ribosomal protein uS3 family.</text>
</comment>
<dbReference type="InterPro" id="IPR057258">
    <property type="entry name" value="Ribosomal_uS3"/>
</dbReference>
<dbReference type="Pfam" id="PF07650">
    <property type="entry name" value="KH_2"/>
    <property type="match status" value="1"/>
</dbReference>
<dbReference type="InterPro" id="IPR004087">
    <property type="entry name" value="KH_dom"/>
</dbReference>
<sequence>MGHKTHPNGLRLGVIRGWESKWYAEDKFADLLYEDIVLRRYLMKRFEHASLSKVGIERTVKKVNVNLYTARPGIVIGKKGEELERLKGELQFLTGKEIYIAVHEIKRPETDAKLVAENIARQLEKRISFRRAMKRAIQSAMRMGVEGIKVQCGGRLGGAEIARVEKYAEGRVPLHTLRADIDYATAIAKTVYGAIGIKVWIMHGEKIGKDVMNDNKREK</sequence>
<dbReference type="InterPro" id="IPR004044">
    <property type="entry name" value="KH_dom_type_2"/>
</dbReference>
<dbReference type="InterPro" id="IPR015946">
    <property type="entry name" value="KH_dom-like_a/b"/>
</dbReference>
<dbReference type="Proteomes" id="UP000255423">
    <property type="component" value="Unassembled WGS sequence"/>
</dbReference>
<dbReference type="AlphaFoldDB" id="A0A380S7N2"/>
<comment type="function">
    <text evidence="6 8">Binds the lower part of the 30S subunit head. Binds mRNA in the 70S ribosome, positioning it for translation.</text>
</comment>
<dbReference type="SUPFAM" id="SSF54814">
    <property type="entry name" value="Prokaryotic type KH domain (KH-domain type II)"/>
    <property type="match status" value="1"/>
</dbReference>
<dbReference type="GO" id="GO:0006412">
    <property type="term" value="P:translation"/>
    <property type="evidence" value="ECO:0007669"/>
    <property type="project" value="UniProtKB-UniRule"/>
</dbReference>
<evidence type="ECO:0000256" key="8">
    <source>
        <dbReference type="HAMAP-Rule" id="MF_01309"/>
    </source>
</evidence>
<feature type="domain" description="KH type-2" evidence="10">
    <location>
        <begin position="38"/>
        <end position="106"/>
    </location>
</feature>
<evidence type="ECO:0000256" key="7">
    <source>
        <dbReference type="ARBA" id="ARBA00035257"/>
    </source>
</evidence>
<keyword evidence="5 8" id="KW-0687">Ribonucleoprotein</keyword>
<keyword evidence="4 8" id="KW-0689">Ribosomal protein</keyword>
<evidence type="ECO:0000256" key="1">
    <source>
        <dbReference type="ARBA" id="ARBA00010761"/>
    </source>
</evidence>
<dbReference type="SMART" id="SM00322">
    <property type="entry name" value="KH"/>
    <property type="match status" value="1"/>
</dbReference>
<dbReference type="Gene3D" id="3.30.1140.32">
    <property type="entry name" value="Ribosomal protein S3, C-terminal domain"/>
    <property type="match status" value="1"/>
</dbReference>
<dbReference type="HAMAP" id="MF_01309_B">
    <property type="entry name" value="Ribosomal_uS3_B"/>
    <property type="match status" value="1"/>
</dbReference>
<evidence type="ECO:0000313" key="11">
    <source>
        <dbReference type="EMBL" id="SUQ24586.1"/>
    </source>
</evidence>
<dbReference type="PROSITE" id="PS50823">
    <property type="entry name" value="KH_TYPE_2"/>
    <property type="match status" value="1"/>
</dbReference>
<dbReference type="NCBIfam" id="TIGR01009">
    <property type="entry name" value="rpsC_bact"/>
    <property type="match status" value="1"/>
</dbReference>
<name>A0A380S7N2_FIBSU</name>
<dbReference type="InterPro" id="IPR005704">
    <property type="entry name" value="Ribosomal_uS3_bac-typ"/>
</dbReference>
<organism evidence="11 12">
    <name type="scientific">Fibrobacter succinogenes</name>
    <name type="common">Bacteroides succinogenes</name>
    <dbReference type="NCBI Taxonomy" id="833"/>
    <lineage>
        <taxon>Bacteria</taxon>
        <taxon>Pseudomonadati</taxon>
        <taxon>Fibrobacterota</taxon>
        <taxon>Fibrobacteria</taxon>
        <taxon>Fibrobacterales</taxon>
        <taxon>Fibrobacteraceae</taxon>
        <taxon>Fibrobacter</taxon>
    </lineage>
</organism>
<reference evidence="11 12" key="1">
    <citation type="submission" date="2017-08" db="EMBL/GenBank/DDBJ databases">
        <authorList>
            <person name="de Groot N.N."/>
        </authorList>
    </citation>
    <scope>NUCLEOTIDE SEQUENCE [LARGE SCALE GENOMIC DNA]</scope>
    <source>
        <strain evidence="11 12">HM2</strain>
    </source>
</reference>
<dbReference type="PANTHER" id="PTHR11760">
    <property type="entry name" value="30S/40S RIBOSOMAL PROTEIN S3"/>
    <property type="match status" value="1"/>
</dbReference>
<evidence type="ECO:0000313" key="12">
    <source>
        <dbReference type="Proteomes" id="UP000255423"/>
    </source>
</evidence>
<dbReference type="Gene3D" id="3.30.300.20">
    <property type="match status" value="1"/>
</dbReference>
<dbReference type="InterPro" id="IPR009019">
    <property type="entry name" value="KH_sf_prok-type"/>
</dbReference>
<comment type="subunit">
    <text evidence="8">Part of the 30S ribosomal subunit. Forms a tight complex with proteins S10 and S14.</text>
</comment>
<evidence type="ECO:0000256" key="2">
    <source>
        <dbReference type="ARBA" id="ARBA00022730"/>
    </source>
</evidence>
<dbReference type="CDD" id="cd02412">
    <property type="entry name" value="KH-II_30S_S3"/>
    <property type="match status" value="1"/>
</dbReference>
<evidence type="ECO:0000256" key="9">
    <source>
        <dbReference type="RuleBase" id="RU003624"/>
    </source>
</evidence>
<protein>
    <recommendedName>
        <fullName evidence="7 8">Small ribosomal subunit protein uS3</fullName>
    </recommendedName>
</protein>
<evidence type="ECO:0000256" key="4">
    <source>
        <dbReference type="ARBA" id="ARBA00022980"/>
    </source>
</evidence>
<keyword evidence="3 8" id="KW-0694">RNA-binding</keyword>
<dbReference type="Pfam" id="PF00189">
    <property type="entry name" value="Ribosomal_S3_C"/>
    <property type="match status" value="1"/>
</dbReference>
<dbReference type="PANTHER" id="PTHR11760:SF19">
    <property type="entry name" value="SMALL RIBOSOMAL SUBUNIT PROTEIN US3C"/>
    <property type="match status" value="1"/>
</dbReference>
<evidence type="ECO:0000259" key="10">
    <source>
        <dbReference type="PROSITE" id="PS50823"/>
    </source>
</evidence>
<dbReference type="RefSeq" id="WP_014546111.1">
    <property type="nucleotide sequence ID" value="NZ_UHJL01000002.1"/>
</dbReference>
<dbReference type="GO" id="GO:0003729">
    <property type="term" value="F:mRNA binding"/>
    <property type="evidence" value="ECO:0007669"/>
    <property type="project" value="UniProtKB-UniRule"/>
</dbReference>
<dbReference type="InterPro" id="IPR001351">
    <property type="entry name" value="Ribosomal_uS3_C"/>
</dbReference>
<dbReference type="GO" id="GO:0019843">
    <property type="term" value="F:rRNA binding"/>
    <property type="evidence" value="ECO:0007669"/>
    <property type="project" value="UniProtKB-UniRule"/>
</dbReference>
<dbReference type="InterPro" id="IPR018280">
    <property type="entry name" value="Ribosomal_uS3_CS"/>
</dbReference>
<dbReference type="PROSITE" id="PS00548">
    <property type="entry name" value="RIBOSOMAL_S3"/>
    <property type="match status" value="1"/>
</dbReference>
<dbReference type="FunFam" id="3.30.1140.32:FF:000002">
    <property type="entry name" value="30S ribosomal protein S3"/>
    <property type="match status" value="1"/>
</dbReference>
<dbReference type="FunFam" id="3.30.300.20:FF:000001">
    <property type="entry name" value="30S ribosomal protein S3"/>
    <property type="match status" value="1"/>
</dbReference>
<dbReference type="SUPFAM" id="SSF54821">
    <property type="entry name" value="Ribosomal protein S3 C-terminal domain"/>
    <property type="match status" value="1"/>
</dbReference>
<dbReference type="OMA" id="KTNPIGN"/>
<accession>A0A380S7N2</accession>
<dbReference type="InterPro" id="IPR036419">
    <property type="entry name" value="Ribosomal_S3_C_sf"/>
</dbReference>
<dbReference type="EMBL" id="UHJL01000002">
    <property type="protein sequence ID" value="SUQ24586.1"/>
    <property type="molecule type" value="Genomic_DNA"/>
</dbReference>
<gene>
    <name evidence="8" type="primary">rpsC</name>
    <name evidence="11" type="ORF">SAMN05661053_1993</name>
</gene>
<dbReference type="GO" id="GO:0003735">
    <property type="term" value="F:structural constituent of ribosome"/>
    <property type="evidence" value="ECO:0007669"/>
    <property type="project" value="InterPro"/>
</dbReference>
<dbReference type="GO" id="GO:0022627">
    <property type="term" value="C:cytosolic small ribosomal subunit"/>
    <property type="evidence" value="ECO:0007669"/>
    <property type="project" value="TreeGrafter"/>
</dbReference>